<dbReference type="OrthoDB" id="9794275at2"/>
<dbReference type="Proteomes" id="UP000298347">
    <property type="component" value="Unassembled WGS sequence"/>
</dbReference>
<protein>
    <recommendedName>
        <fullName evidence="3">Transcriptional regulator</fullName>
    </recommendedName>
</protein>
<evidence type="ECO:0008006" key="3">
    <source>
        <dbReference type="Google" id="ProtNLM"/>
    </source>
</evidence>
<evidence type="ECO:0000313" key="2">
    <source>
        <dbReference type="Proteomes" id="UP000298347"/>
    </source>
</evidence>
<evidence type="ECO:0000313" key="1">
    <source>
        <dbReference type="EMBL" id="TGA96507.1"/>
    </source>
</evidence>
<dbReference type="RefSeq" id="WP_135349625.1">
    <property type="nucleotide sequence ID" value="NZ_SRJD01000023.1"/>
</dbReference>
<comment type="caution">
    <text evidence="1">The sequence shown here is derived from an EMBL/GenBank/DDBJ whole genome shotgun (WGS) entry which is preliminary data.</text>
</comment>
<dbReference type="InterPro" id="IPR015867">
    <property type="entry name" value="N-reg_PII/ATP_PRibTrfase_C"/>
</dbReference>
<dbReference type="InterPro" id="IPR011322">
    <property type="entry name" value="N-reg_PII-like_a/b"/>
</dbReference>
<dbReference type="Pfam" id="PF06153">
    <property type="entry name" value="CdAMP_rec"/>
    <property type="match status" value="1"/>
</dbReference>
<dbReference type="PANTHER" id="PTHR38456:SF1">
    <property type="entry name" value="CYCLIC DI-AMP RECEPTOR A"/>
    <property type="match status" value="1"/>
</dbReference>
<name>A0A4Z0GKJ6_9BACL</name>
<dbReference type="InterPro" id="IPR010375">
    <property type="entry name" value="CdAMP_rec"/>
</dbReference>
<reference evidence="1 2" key="1">
    <citation type="journal article" date="2015" name="Int. J. Syst. Evol. Microbiol.">
        <title>Sporolactobacillus shoreae sp. nov. and Sporolactobacillus spathodeae sp. nov., two spore-forming lactic acid bacteria isolated from tree barks in Thailand.</title>
        <authorList>
            <person name="Thamacharoensuk T."/>
            <person name="Kitahara M."/>
            <person name="Ohkuma M."/>
            <person name="Thongchul N."/>
            <person name="Tanasupawat S."/>
        </authorList>
    </citation>
    <scope>NUCLEOTIDE SEQUENCE [LARGE SCALE GENOMIC DNA]</scope>
    <source>
        <strain evidence="1 2">BK92</strain>
    </source>
</reference>
<organism evidence="1 2">
    <name type="scientific">Sporolactobacillus shoreae</name>
    <dbReference type="NCBI Taxonomy" id="1465501"/>
    <lineage>
        <taxon>Bacteria</taxon>
        <taxon>Bacillati</taxon>
        <taxon>Bacillota</taxon>
        <taxon>Bacilli</taxon>
        <taxon>Bacillales</taxon>
        <taxon>Sporolactobacillaceae</taxon>
        <taxon>Sporolactobacillus</taxon>
    </lineage>
</organism>
<dbReference type="SUPFAM" id="SSF54913">
    <property type="entry name" value="GlnB-like"/>
    <property type="match status" value="1"/>
</dbReference>
<accession>A0A4Z0GKJ6</accession>
<sequence>MKLVLAVIQDKDSGRLQDALIEADFHATKMASTGGFLRAGNTTFMIGTEDENVNDLLDLIRSHCQSRTQVMTPIASLDGNTDGYVMHPIEVEVGGATVFVLDVDQFKHF</sequence>
<keyword evidence="2" id="KW-1185">Reference proteome</keyword>
<dbReference type="Gene3D" id="3.30.70.120">
    <property type="match status" value="1"/>
</dbReference>
<proteinExistence type="predicted"/>
<gene>
    <name evidence="1" type="ORF">E4665_15075</name>
</gene>
<dbReference type="AlphaFoldDB" id="A0A4Z0GKJ6"/>
<dbReference type="PANTHER" id="PTHR38456">
    <property type="entry name" value="CYCLIC DI-AMP RECEPTOR A"/>
    <property type="match status" value="1"/>
</dbReference>
<dbReference type="EMBL" id="SRJD01000023">
    <property type="protein sequence ID" value="TGA96507.1"/>
    <property type="molecule type" value="Genomic_DNA"/>
</dbReference>